<keyword evidence="5" id="KW-0804">Transcription</keyword>
<dbReference type="GO" id="GO:0000981">
    <property type="term" value="F:DNA-binding transcription factor activity, RNA polymerase II-specific"/>
    <property type="evidence" value="ECO:0007669"/>
    <property type="project" value="InterPro"/>
</dbReference>
<sequence>MATPKSRQACLGCRRIKVACDNPQTGEQCKRCVRLSMECVYTKSQRGRRNFHEKQNPLIAILDPKLHTVSFLRTSSMLFTTILAAASKYALPERHGTLLAHAESLINRATNGGECCTALIQSLLILVYYKGPTDRSAWLKIGIAIRFAFQLRWHEARPSMTLPADEHEARLILDPERTWFCLVCFDRQYADIFGLPTTIPMTDYGDCEAWARSHFHLNIPVDIHLACSHAMVVADEFWGRIRKDHDEMPRRLVRTLLTSLYNQTVRHRRKWFPRDVPPAPTHLQPARNLMEMFALSHQLIIKHHLLILAEPLDAEILLPECVEHATNVVAAFEVVSKDGSPRYLHDAGATTLSNLGLVLYKLFWRLGPDTRPYLIEVTKRARDCCPPEGPLMYTARFLDRVLGLFQTAVAEDAVPAAEVGPPDQSQIDEFLRLAGSDLNQFMVNDDYWASLLSSSLEDPVYPSFALGM</sequence>
<evidence type="ECO:0000259" key="7">
    <source>
        <dbReference type="PROSITE" id="PS50048"/>
    </source>
</evidence>
<dbReference type="Pfam" id="PF04082">
    <property type="entry name" value="Fungal_trans"/>
    <property type="match status" value="1"/>
</dbReference>
<dbReference type="GO" id="GO:0005634">
    <property type="term" value="C:nucleus"/>
    <property type="evidence" value="ECO:0007669"/>
    <property type="project" value="UniProtKB-SubCell"/>
</dbReference>
<dbReference type="InterPro" id="IPR007219">
    <property type="entry name" value="XnlR_reg_dom"/>
</dbReference>
<name>A0AA48L7Z1_9TREE</name>
<dbReference type="PANTHER" id="PTHR31845:SF19">
    <property type="entry name" value="TRANSCRIPTION FACTOR DOMAIN-CONTAINING PROTEIN"/>
    <property type="match status" value="1"/>
</dbReference>
<evidence type="ECO:0000313" key="8">
    <source>
        <dbReference type="EMBL" id="BEI93553.1"/>
    </source>
</evidence>
<dbReference type="InterPro" id="IPR036864">
    <property type="entry name" value="Zn2-C6_fun-type_DNA-bd_sf"/>
</dbReference>
<dbReference type="SMART" id="SM00066">
    <property type="entry name" value="GAL4"/>
    <property type="match status" value="1"/>
</dbReference>
<dbReference type="InterPro" id="IPR051089">
    <property type="entry name" value="prtT"/>
</dbReference>
<dbReference type="CDD" id="cd00067">
    <property type="entry name" value="GAL4"/>
    <property type="match status" value="1"/>
</dbReference>
<dbReference type="InterPro" id="IPR001138">
    <property type="entry name" value="Zn2Cys6_DnaBD"/>
</dbReference>
<evidence type="ECO:0000256" key="4">
    <source>
        <dbReference type="ARBA" id="ARBA00023125"/>
    </source>
</evidence>
<dbReference type="Pfam" id="PF00172">
    <property type="entry name" value="Zn_clus"/>
    <property type="match status" value="1"/>
</dbReference>
<organism evidence="8 9">
    <name type="scientific">Cutaneotrichosporon cavernicola</name>
    <dbReference type="NCBI Taxonomy" id="279322"/>
    <lineage>
        <taxon>Eukaryota</taxon>
        <taxon>Fungi</taxon>
        <taxon>Dikarya</taxon>
        <taxon>Basidiomycota</taxon>
        <taxon>Agaricomycotina</taxon>
        <taxon>Tremellomycetes</taxon>
        <taxon>Trichosporonales</taxon>
        <taxon>Trichosporonaceae</taxon>
        <taxon>Cutaneotrichosporon</taxon>
    </lineage>
</organism>
<evidence type="ECO:0000256" key="5">
    <source>
        <dbReference type="ARBA" id="ARBA00023163"/>
    </source>
</evidence>
<dbReference type="PROSITE" id="PS50048">
    <property type="entry name" value="ZN2_CY6_FUNGAL_2"/>
    <property type="match status" value="1"/>
</dbReference>
<gene>
    <name evidence="8" type="ORF">CcaverHIS019_0600120</name>
</gene>
<dbReference type="Gene3D" id="4.10.240.10">
    <property type="entry name" value="Zn(2)-C6 fungal-type DNA-binding domain"/>
    <property type="match status" value="1"/>
</dbReference>
<feature type="domain" description="Zn(2)-C6 fungal-type" evidence="7">
    <location>
        <begin position="9"/>
        <end position="41"/>
    </location>
</feature>
<dbReference type="GO" id="GO:0006351">
    <property type="term" value="P:DNA-templated transcription"/>
    <property type="evidence" value="ECO:0007669"/>
    <property type="project" value="InterPro"/>
</dbReference>
<dbReference type="CDD" id="cd12148">
    <property type="entry name" value="fungal_TF_MHR"/>
    <property type="match status" value="1"/>
</dbReference>
<keyword evidence="6" id="KW-0539">Nucleus</keyword>
<reference evidence="8" key="1">
    <citation type="journal article" date="2023" name="BMC Genomics">
        <title>Chromosome-level genome assemblies of Cutaneotrichosporon spp. (Trichosporonales, Basidiomycota) reveal imbalanced evolution between nucleotide sequences and chromosome synteny.</title>
        <authorList>
            <person name="Kobayashi Y."/>
            <person name="Kayamori A."/>
            <person name="Aoki K."/>
            <person name="Shiwa Y."/>
            <person name="Matsutani M."/>
            <person name="Fujita N."/>
            <person name="Sugita T."/>
            <person name="Iwasaki W."/>
            <person name="Tanaka N."/>
            <person name="Takashima M."/>
        </authorList>
    </citation>
    <scope>NUCLEOTIDE SEQUENCE</scope>
    <source>
        <strain evidence="8">HIS019</strain>
    </source>
</reference>
<dbReference type="SMART" id="SM00906">
    <property type="entry name" value="Fungal_trans"/>
    <property type="match status" value="1"/>
</dbReference>
<evidence type="ECO:0000256" key="2">
    <source>
        <dbReference type="ARBA" id="ARBA00022723"/>
    </source>
</evidence>
<evidence type="ECO:0000313" key="9">
    <source>
        <dbReference type="Proteomes" id="UP001233271"/>
    </source>
</evidence>
<dbReference type="GO" id="GO:0008270">
    <property type="term" value="F:zinc ion binding"/>
    <property type="evidence" value="ECO:0007669"/>
    <property type="project" value="InterPro"/>
</dbReference>
<dbReference type="SUPFAM" id="SSF57701">
    <property type="entry name" value="Zn2/Cys6 DNA-binding domain"/>
    <property type="match status" value="1"/>
</dbReference>
<dbReference type="GO" id="GO:0000976">
    <property type="term" value="F:transcription cis-regulatory region binding"/>
    <property type="evidence" value="ECO:0007669"/>
    <property type="project" value="TreeGrafter"/>
</dbReference>
<keyword evidence="9" id="KW-1185">Reference proteome</keyword>
<keyword evidence="3" id="KW-0805">Transcription regulation</keyword>
<dbReference type="KEGG" id="ccac:CcaHIS019_0600120"/>
<evidence type="ECO:0000256" key="1">
    <source>
        <dbReference type="ARBA" id="ARBA00004123"/>
    </source>
</evidence>
<dbReference type="PANTHER" id="PTHR31845">
    <property type="entry name" value="FINGER DOMAIN PROTEIN, PUTATIVE-RELATED"/>
    <property type="match status" value="1"/>
</dbReference>
<dbReference type="RefSeq" id="XP_060458818.1">
    <property type="nucleotide sequence ID" value="XM_060602423.1"/>
</dbReference>
<keyword evidence="2" id="KW-0479">Metal-binding</keyword>
<accession>A0AA48L7Z1</accession>
<comment type="subcellular location">
    <subcellularLocation>
        <location evidence="1">Nucleus</location>
    </subcellularLocation>
</comment>
<evidence type="ECO:0000256" key="6">
    <source>
        <dbReference type="ARBA" id="ARBA00023242"/>
    </source>
</evidence>
<keyword evidence="4" id="KW-0238">DNA-binding</keyword>
<dbReference type="GeneID" id="85497423"/>
<dbReference type="EMBL" id="AP028217">
    <property type="protein sequence ID" value="BEI93553.1"/>
    <property type="molecule type" value="Genomic_DNA"/>
</dbReference>
<evidence type="ECO:0000256" key="3">
    <source>
        <dbReference type="ARBA" id="ARBA00023015"/>
    </source>
</evidence>
<dbReference type="Proteomes" id="UP001233271">
    <property type="component" value="Chromosome 6"/>
</dbReference>
<dbReference type="AlphaFoldDB" id="A0AA48L7Z1"/>
<dbReference type="PROSITE" id="PS00463">
    <property type="entry name" value="ZN2_CY6_FUNGAL_1"/>
    <property type="match status" value="1"/>
</dbReference>
<proteinExistence type="predicted"/>
<protein>
    <recommendedName>
        <fullName evidence="7">Zn(2)-C6 fungal-type domain-containing protein</fullName>
    </recommendedName>
</protein>